<gene>
    <name evidence="1" type="ORF">THAOC_07888</name>
</gene>
<comment type="caution">
    <text evidence="1">The sequence shown here is derived from an EMBL/GenBank/DDBJ whole genome shotgun (WGS) entry which is preliminary data.</text>
</comment>
<evidence type="ECO:0000313" key="2">
    <source>
        <dbReference type="Proteomes" id="UP000266841"/>
    </source>
</evidence>
<organism evidence="1 2">
    <name type="scientific">Thalassiosira oceanica</name>
    <name type="common">Marine diatom</name>
    <dbReference type="NCBI Taxonomy" id="159749"/>
    <lineage>
        <taxon>Eukaryota</taxon>
        <taxon>Sar</taxon>
        <taxon>Stramenopiles</taxon>
        <taxon>Ochrophyta</taxon>
        <taxon>Bacillariophyta</taxon>
        <taxon>Coscinodiscophyceae</taxon>
        <taxon>Thalassiosirophycidae</taxon>
        <taxon>Thalassiosirales</taxon>
        <taxon>Thalassiosiraceae</taxon>
        <taxon>Thalassiosira</taxon>
    </lineage>
</organism>
<proteinExistence type="predicted"/>
<protein>
    <submittedName>
        <fullName evidence="1">Uncharacterized protein</fullName>
    </submittedName>
</protein>
<name>K0T0N6_THAOC</name>
<dbReference type="EMBL" id="AGNL01008121">
    <property type="protein sequence ID" value="EJK70729.1"/>
    <property type="molecule type" value="Genomic_DNA"/>
</dbReference>
<dbReference type="AlphaFoldDB" id="K0T0N6"/>
<dbReference type="Proteomes" id="UP000266841">
    <property type="component" value="Unassembled WGS sequence"/>
</dbReference>
<reference evidence="1 2" key="1">
    <citation type="journal article" date="2012" name="Genome Biol.">
        <title>Genome and low-iron response of an oceanic diatom adapted to chronic iron limitation.</title>
        <authorList>
            <person name="Lommer M."/>
            <person name="Specht M."/>
            <person name="Roy A.S."/>
            <person name="Kraemer L."/>
            <person name="Andreson R."/>
            <person name="Gutowska M.A."/>
            <person name="Wolf J."/>
            <person name="Bergner S.V."/>
            <person name="Schilhabel M.B."/>
            <person name="Klostermeier U.C."/>
            <person name="Beiko R.G."/>
            <person name="Rosenstiel P."/>
            <person name="Hippler M."/>
            <person name="Laroche J."/>
        </authorList>
    </citation>
    <scope>NUCLEOTIDE SEQUENCE [LARGE SCALE GENOMIC DNA]</scope>
    <source>
        <strain evidence="1 2">CCMP1005</strain>
    </source>
</reference>
<feature type="non-terminal residue" evidence="1">
    <location>
        <position position="1"/>
    </location>
</feature>
<accession>K0T0N6</accession>
<evidence type="ECO:0000313" key="1">
    <source>
        <dbReference type="EMBL" id="EJK70729.1"/>
    </source>
</evidence>
<sequence>VELSITRVKHTYLLAHASNTKDQILKQKAATKSHESQMQQVGCREEGVAEKVFQTSIKYQFYLQDNLK</sequence>
<keyword evidence="2" id="KW-1185">Reference proteome</keyword>